<feature type="region of interest" description="Disordered" evidence="1">
    <location>
        <begin position="39"/>
        <end position="58"/>
    </location>
</feature>
<keyword evidence="3" id="KW-1185">Reference proteome</keyword>
<dbReference type="RefSeq" id="YP_010675628.1">
    <property type="nucleotide sequence ID" value="NC_071005.1"/>
</dbReference>
<organism evidence="2 3">
    <name type="scientific">Gordonia phage Chidiebere</name>
    <dbReference type="NCBI Taxonomy" id="2656530"/>
    <lineage>
        <taxon>Viruses</taxon>
        <taxon>Duplodnaviria</taxon>
        <taxon>Heunggongvirae</taxon>
        <taxon>Uroviricota</taxon>
        <taxon>Caudoviricetes</taxon>
        <taxon>Chidieberevirus</taxon>
        <taxon>Chidieberevirus chidiebere</taxon>
    </lineage>
</organism>
<dbReference type="GeneID" id="77951951"/>
<dbReference type="EMBL" id="MN586022">
    <property type="protein sequence ID" value="QGJ93021.1"/>
    <property type="molecule type" value="Genomic_DNA"/>
</dbReference>
<gene>
    <name evidence="2" type="primary">110</name>
    <name evidence="2" type="ORF">PBI_CHIDIEBERE_110</name>
</gene>
<dbReference type="KEGG" id="vg:77951951"/>
<evidence type="ECO:0000256" key="1">
    <source>
        <dbReference type="SAM" id="MobiDB-lite"/>
    </source>
</evidence>
<reference evidence="2 3" key="1">
    <citation type="submission" date="2019-10" db="EMBL/GenBank/DDBJ databases">
        <authorList>
            <person name="Zack K.M."/>
            <person name="Garlena R.A."/>
            <person name="Russell D.A."/>
            <person name="Pope W.H."/>
            <person name="Jacobs-Sera D."/>
            <person name="Hatfull G.F."/>
        </authorList>
    </citation>
    <scope>NUCLEOTIDE SEQUENCE [LARGE SCALE GENOMIC DNA]</scope>
</reference>
<evidence type="ECO:0000313" key="2">
    <source>
        <dbReference type="EMBL" id="QGJ93021.1"/>
    </source>
</evidence>
<name>A0A649VL89_9CAUD</name>
<sequence>MSRGTDGDRWWVRRPGAVPGPLLNSVVDRRLVVREVDRAAPETSGRPVPSVADGLVGR</sequence>
<proteinExistence type="predicted"/>
<evidence type="ECO:0000313" key="3">
    <source>
        <dbReference type="Proteomes" id="UP000423645"/>
    </source>
</evidence>
<dbReference type="Proteomes" id="UP000423645">
    <property type="component" value="Segment"/>
</dbReference>
<accession>A0A649VL89</accession>
<protein>
    <submittedName>
        <fullName evidence="2">Uncharacterized protein</fullName>
    </submittedName>
</protein>